<dbReference type="GO" id="GO:0018695">
    <property type="term" value="F:4-cresol dehydrogenase (hydroxylating) activity"/>
    <property type="evidence" value="ECO:0007669"/>
    <property type="project" value="UniProtKB-EC"/>
</dbReference>
<protein>
    <submittedName>
        <fullName evidence="6">4-cresol dehydrogenase (Hydroxylating)</fullName>
        <ecNumber evidence="6">1.17.9.1</ecNumber>
    </submittedName>
</protein>
<dbReference type="InterPro" id="IPR016166">
    <property type="entry name" value="FAD-bd_PCMH"/>
</dbReference>
<comment type="caution">
    <text evidence="6">The sequence shown here is derived from an EMBL/GenBank/DDBJ whole genome shotgun (WGS) entry which is preliminary data.</text>
</comment>
<dbReference type="PANTHER" id="PTHR11748">
    <property type="entry name" value="D-LACTATE DEHYDROGENASE"/>
    <property type="match status" value="1"/>
</dbReference>
<dbReference type="InterPro" id="IPR036318">
    <property type="entry name" value="FAD-bd_PCMH-like_sf"/>
</dbReference>
<gene>
    <name evidence="6" type="ORF">HNP60_003859</name>
</gene>
<dbReference type="InterPro" id="IPR006094">
    <property type="entry name" value="Oxid_FAD_bind_N"/>
</dbReference>
<dbReference type="Pfam" id="PF01565">
    <property type="entry name" value="FAD_binding_4"/>
    <property type="match status" value="1"/>
</dbReference>
<dbReference type="Proteomes" id="UP001138540">
    <property type="component" value="Unassembled WGS sequence"/>
</dbReference>
<comment type="cofactor">
    <cofactor evidence="1">
        <name>FAD</name>
        <dbReference type="ChEBI" id="CHEBI:57692"/>
    </cofactor>
</comment>
<name>A0ABR6NKS7_9SPHN</name>
<keyword evidence="2" id="KW-0285">Flavoprotein</keyword>
<evidence type="ECO:0000256" key="4">
    <source>
        <dbReference type="ARBA" id="ARBA00023002"/>
    </source>
</evidence>
<evidence type="ECO:0000256" key="2">
    <source>
        <dbReference type="ARBA" id="ARBA00022630"/>
    </source>
</evidence>
<keyword evidence="3" id="KW-0274">FAD</keyword>
<dbReference type="EMBL" id="JACHKA010000001">
    <property type="protein sequence ID" value="MBB5987885.1"/>
    <property type="molecule type" value="Genomic_DNA"/>
</dbReference>
<accession>A0ABR6NKS7</accession>
<dbReference type="PANTHER" id="PTHR11748:SF114">
    <property type="entry name" value="ARYL-ALCOHOL OXIDASE VANILLYL-ALCOHOL OXIDASE (AFU_ORTHOLOGUE AFUA_3G09500)-RELATED"/>
    <property type="match status" value="1"/>
</dbReference>
<dbReference type="Gene3D" id="1.10.45.10">
    <property type="entry name" value="Vanillyl-alcohol Oxidase, Chain A, domain 4"/>
    <property type="match status" value="1"/>
</dbReference>
<dbReference type="InterPro" id="IPR016164">
    <property type="entry name" value="FAD-linked_Oxase-like_C"/>
</dbReference>
<dbReference type="InterPro" id="IPR016169">
    <property type="entry name" value="FAD-bd_PCMH_sub2"/>
</dbReference>
<dbReference type="InterPro" id="IPR004113">
    <property type="entry name" value="FAD-bd_oxidored_4_C"/>
</dbReference>
<evidence type="ECO:0000259" key="5">
    <source>
        <dbReference type="PROSITE" id="PS51387"/>
    </source>
</evidence>
<dbReference type="Gene3D" id="3.30.465.10">
    <property type="match status" value="1"/>
</dbReference>
<dbReference type="Gene3D" id="3.30.43.10">
    <property type="entry name" value="Uridine Diphospho-n-acetylenolpyruvylglucosamine Reductase, domain 2"/>
    <property type="match status" value="1"/>
</dbReference>
<dbReference type="InterPro" id="IPR016170">
    <property type="entry name" value="Cytok_DH_C_sf"/>
</dbReference>
<evidence type="ECO:0000256" key="1">
    <source>
        <dbReference type="ARBA" id="ARBA00001974"/>
    </source>
</evidence>
<evidence type="ECO:0000313" key="6">
    <source>
        <dbReference type="EMBL" id="MBB5987885.1"/>
    </source>
</evidence>
<dbReference type="InterPro" id="IPR016167">
    <property type="entry name" value="FAD-bd_PCMH_sub1"/>
</dbReference>
<dbReference type="PROSITE" id="PS51387">
    <property type="entry name" value="FAD_PCMH"/>
    <property type="match status" value="1"/>
</dbReference>
<reference evidence="6 7" key="1">
    <citation type="submission" date="2020-08" db="EMBL/GenBank/DDBJ databases">
        <title>Exploring microbial biodiversity for novel pathways involved in the catabolism of aromatic compounds derived from lignin.</title>
        <authorList>
            <person name="Elkins J."/>
        </authorList>
    </citation>
    <scope>NUCLEOTIDE SEQUENCE [LARGE SCALE GENOMIC DNA]</scope>
    <source>
        <strain evidence="6 7">B1D3A</strain>
    </source>
</reference>
<dbReference type="RefSeq" id="WP_184156580.1">
    <property type="nucleotide sequence ID" value="NZ_JACHKA010000001.1"/>
</dbReference>
<dbReference type="Pfam" id="PF02913">
    <property type="entry name" value="FAD-oxidase_C"/>
    <property type="match status" value="1"/>
</dbReference>
<dbReference type="SUPFAM" id="SSF55103">
    <property type="entry name" value="FAD-linked oxidases, C-terminal domain"/>
    <property type="match status" value="1"/>
</dbReference>
<dbReference type="InterPro" id="IPR016171">
    <property type="entry name" value="Vanillyl_alc_oxidase_C-sub2"/>
</dbReference>
<evidence type="ECO:0000256" key="3">
    <source>
        <dbReference type="ARBA" id="ARBA00022827"/>
    </source>
</evidence>
<keyword evidence="7" id="KW-1185">Reference proteome</keyword>
<dbReference type="EC" id="1.17.9.1" evidence="6"/>
<organism evidence="6 7">
    <name type="scientific">Sphingobium lignivorans</name>
    <dbReference type="NCBI Taxonomy" id="2735886"/>
    <lineage>
        <taxon>Bacteria</taxon>
        <taxon>Pseudomonadati</taxon>
        <taxon>Pseudomonadota</taxon>
        <taxon>Alphaproteobacteria</taxon>
        <taxon>Sphingomonadales</taxon>
        <taxon>Sphingomonadaceae</taxon>
        <taxon>Sphingobium</taxon>
    </lineage>
</organism>
<dbReference type="SUPFAM" id="SSF56176">
    <property type="entry name" value="FAD-binding/transporter-associated domain-like"/>
    <property type="match status" value="1"/>
</dbReference>
<dbReference type="Gene3D" id="3.40.462.10">
    <property type="entry name" value="FAD-linked oxidases, C-terminal domain"/>
    <property type="match status" value="1"/>
</dbReference>
<proteinExistence type="predicted"/>
<evidence type="ECO:0000313" key="7">
    <source>
        <dbReference type="Proteomes" id="UP001138540"/>
    </source>
</evidence>
<sequence length="523" mass="57639">MSELFPPNLDAPRFSRALKAFASVVGSQWVLSSEEDRASYVDPYALGDGLNHAASAAVAPASAEEVQALVRLANEHKVPLWPTARGKNLGYGWAAPAMPGTVVLDLGRMDRILDVDVKFGHCLVEPGVGFYDLYNFLRENDIPLWMSLPGNAWGSVMGNALERGLGYTPYGDHAAKICGMEVVTPTGDLLRTGMGAMAGSKTWQAYQHGFGPSWDQAFVQSNFGVVTKMGLWLMPEPEMTLRAKIELPQADDIGWAIDELHQLRLNNVVDHNFVFGNYLHDAAVLSQRSEWYDGKGALPDAIADKMMKHYDIGWWRFSLGIYGHEGIVRAKEQLIRKALEPHLGKPIEFEEWHRGEPLDRAAARAPSATALQIVNWWGGRGGHMGFSPVMPPDGALARKTFRAMKARFEEHGLDYYTSFTMGHRHINNVNILLYDRDDADMVSRAGKLFHTLIGDAKAAGFGEYRTHLDFMDPVSKSFDFNGGALGRFNESVKNAIDPNGIIAPGKNGIWPAPYKTIGTGDPA</sequence>
<feature type="domain" description="FAD-binding PCMH-type" evidence="5">
    <location>
        <begin position="50"/>
        <end position="236"/>
    </location>
</feature>
<keyword evidence="4 6" id="KW-0560">Oxidoreductase</keyword>